<feature type="repeat" description="TPR" evidence="3">
    <location>
        <begin position="482"/>
        <end position="515"/>
    </location>
</feature>
<dbReference type="Gene3D" id="1.25.40.10">
    <property type="entry name" value="Tetratricopeptide repeat domain"/>
    <property type="match status" value="3"/>
</dbReference>
<evidence type="ECO:0000256" key="3">
    <source>
        <dbReference type="PROSITE-ProRule" id="PRU00339"/>
    </source>
</evidence>
<dbReference type="Pfam" id="PF12770">
    <property type="entry name" value="CHAT"/>
    <property type="match status" value="1"/>
</dbReference>
<feature type="repeat" description="TPR" evidence="3">
    <location>
        <begin position="380"/>
        <end position="413"/>
    </location>
</feature>
<dbReference type="Pfam" id="PF13432">
    <property type="entry name" value="TPR_16"/>
    <property type="match status" value="3"/>
</dbReference>
<dbReference type="PANTHER" id="PTHR44858:SF1">
    <property type="entry name" value="UDP-N-ACETYLGLUCOSAMINE--PEPTIDE N-ACETYLGLUCOSAMINYLTRANSFERASE SPINDLY-RELATED"/>
    <property type="match status" value="1"/>
</dbReference>
<evidence type="ECO:0000259" key="4">
    <source>
        <dbReference type="Pfam" id="PF12770"/>
    </source>
</evidence>
<name>A0ABT5ASL7_9CYAN</name>
<evidence type="ECO:0000313" key="5">
    <source>
        <dbReference type="EMBL" id="MDB9540280.1"/>
    </source>
</evidence>
<protein>
    <submittedName>
        <fullName evidence="5">Tetratricopeptide repeat protein</fullName>
    </submittedName>
</protein>
<feature type="repeat" description="TPR" evidence="3">
    <location>
        <begin position="414"/>
        <end position="447"/>
    </location>
</feature>
<keyword evidence="1" id="KW-0677">Repeat</keyword>
<evidence type="ECO:0000256" key="1">
    <source>
        <dbReference type="ARBA" id="ARBA00022737"/>
    </source>
</evidence>
<organism evidence="5 6">
    <name type="scientific">Anabaenopsis arnoldii</name>
    <dbReference type="NCBI Taxonomy" id="2152938"/>
    <lineage>
        <taxon>Bacteria</taxon>
        <taxon>Bacillati</taxon>
        <taxon>Cyanobacteriota</taxon>
        <taxon>Cyanophyceae</taxon>
        <taxon>Nostocales</taxon>
        <taxon>Nodulariaceae</taxon>
        <taxon>Anabaenopsis</taxon>
    </lineage>
</organism>
<comment type="caution">
    <text evidence="5">The sequence shown here is derived from an EMBL/GenBank/DDBJ whole genome shotgun (WGS) entry which is preliminary data.</text>
</comment>
<dbReference type="Pfam" id="PF13181">
    <property type="entry name" value="TPR_8"/>
    <property type="match status" value="1"/>
</dbReference>
<dbReference type="SMART" id="SM00028">
    <property type="entry name" value="TPR"/>
    <property type="match status" value="8"/>
</dbReference>
<keyword evidence="6" id="KW-1185">Reference proteome</keyword>
<dbReference type="InterPro" id="IPR019734">
    <property type="entry name" value="TPR_rpt"/>
</dbReference>
<sequence length="1213" mass="137457">MLTQLFQRLNKFFKHPMGHKSTPSFNTVGGSEVAQPLPELTNADLEFLFTQLLEGVQQGRGKQWAIEYLQRMENRISVDRWINWLVMFGEKLLLSPQSNRQLARQMIQLGQMGIGKVSELADEIGIRLLTGGWGEHGKQSETRSREILNMPLDSGGQELIPTHGEFLWDSQGWRGQAIDTEEYQATGATSLDSPSERLTDNTEEVTSEYTNQETTITAPNLPSPFEKDVIANLRAIFWESQREKPQMIKSETGGAIVSSPENWQDLLVNLDANVAHTLHELFVQLHENMNLVQQLADYLSPAIIADSDDMQAQEYFYQGLQQGKTGDLVGAVISYNQAIAIKPDAFEYWFNKGLTLFHLEDFAQAIASYDQAVALKPNHYKSWYNRGVTLGELGEFEAAIASFNQAIEIQPQNPEAWSGKGLALLKLGQIGESISSYDQALDLEPQDPYTWYYRGIALAIDEKYLEAITSYDKAIAIQPDFHEVWIDRGVVLFNLGNWNQAIASWDQALATQPDLYLAWYNRGIALERLGNIEEAIASYERAIAIKPDFHLAWHNQGLALFYLARFAKAIISYDHALEVKLDYWEAWIGRATAVGHLPTQIPLSSLTGIAKQNPALQRGGYEGRLASLEEGLKYIQPDTHPEGWGRLHIEKGNTYYDLGKKLPRNRYYWSQAIAEYNQALLTLTTPEFSELHLEVLQSLIRTYLAIGQTAQAQELQQQATDLLTQLLISPTPSEESRRQLALKFSGIAQLGVDLAVECGELVQAWEMAEQGKNSCLNWLLFDSHEHTYTHYYTSVQQLLNPHTAIIYWHISPVALHTFIIKHQAPSPILVFTPIQDVVKTYLEEKSLLVDEVPLAEAVRRLIKFERWLEDWHHSYQEYLTQGEDQHSRSHHVWRVDMTQKLGKLQNILQISTVIQELKDITQVILIPHRDLHRLPLHALFSLSSPSREELPSKLTISYLPSVQTGLSVQAQSISPLLHPIFLGVESAKSTNYPPLEFGQLEAEIISKMFNNSQLIQGANATKSLVENAVFNKSIFHFSGSVINCYNDPKTSALVLVDEDKITLEEIRDRNLNSYQLVTLAAGESAVTKHQNITREYVDLASGFLCGGVPYVVSSLWTVESSARALVMIEFYRRLQINKSPVRALNEATLWLKELTGDDFTKWYEDLRNHLTADERTLEVDLAALYRSIETVPHEKLYSHPYYWAGYTIKGVAT</sequence>
<evidence type="ECO:0000313" key="6">
    <source>
        <dbReference type="Proteomes" id="UP001212499"/>
    </source>
</evidence>
<evidence type="ECO:0000256" key="2">
    <source>
        <dbReference type="ARBA" id="ARBA00022803"/>
    </source>
</evidence>
<feature type="repeat" description="TPR" evidence="3">
    <location>
        <begin position="516"/>
        <end position="549"/>
    </location>
</feature>
<keyword evidence="2 3" id="KW-0802">TPR repeat</keyword>
<feature type="repeat" description="TPR" evidence="3">
    <location>
        <begin position="346"/>
        <end position="379"/>
    </location>
</feature>
<proteinExistence type="predicted"/>
<dbReference type="Proteomes" id="UP001212499">
    <property type="component" value="Unassembled WGS sequence"/>
</dbReference>
<dbReference type="InterPro" id="IPR050498">
    <property type="entry name" value="Ycf3"/>
</dbReference>
<dbReference type="InterPro" id="IPR011990">
    <property type="entry name" value="TPR-like_helical_dom_sf"/>
</dbReference>
<dbReference type="SUPFAM" id="SSF48452">
    <property type="entry name" value="TPR-like"/>
    <property type="match status" value="1"/>
</dbReference>
<dbReference type="PANTHER" id="PTHR44858">
    <property type="entry name" value="TETRATRICOPEPTIDE REPEAT PROTEIN 6"/>
    <property type="match status" value="1"/>
</dbReference>
<dbReference type="InterPro" id="IPR024983">
    <property type="entry name" value="CHAT_dom"/>
</dbReference>
<gene>
    <name evidence="5" type="ORF">PN457_11520</name>
</gene>
<reference evidence="5 6" key="1">
    <citation type="submission" date="2023-01" db="EMBL/GenBank/DDBJ databases">
        <title>Genomes from the Australian National Cyanobacteria Reference Collection.</title>
        <authorList>
            <person name="Willis A."/>
            <person name="Lee E.M.F."/>
        </authorList>
    </citation>
    <scope>NUCLEOTIDE SEQUENCE [LARGE SCALE GENOMIC DNA]</scope>
    <source>
        <strain evidence="5 6">CS-1033</strain>
    </source>
</reference>
<dbReference type="RefSeq" id="WP_271733470.1">
    <property type="nucleotide sequence ID" value="NZ_JANQDP010000136.1"/>
</dbReference>
<accession>A0ABT5ASL7</accession>
<dbReference type="PROSITE" id="PS50005">
    <property type="entry name" value="TPR"/>
    <property type="match status" value="6"/>
</dbReference>
<dbReference type="PROSITE" id="PS50293">
    <property type="entry name" value="TPR_REGION"/>
    <property type="match status" value="2"/>
</dbReference>
<feature type="domain" description="CHAT" evidence="4">
    <location>
        <begin position="902"/>
        <end position="1210"/>
    </location>
</feature>
<dbReference type="EMBL" id="JAQMUH010000130">
    <property type="protein sequence ID" value="MDB9540280.1"/>
    <property type="molecule type" value="Genomic_DNA"/>
</dbReference>
<feature type="repeat" description="TPR" evidence="3">
    <location>
        <begin position="448"/>
        <end position="481"/>
    </location>
</feature>